<feature type="transmembrane region" description="Helical" evidence="1">
    <location>
        <begin position="139"/>
        <end position="160"/>
    </location>
</feature>
<dbReference type="InterPro" id="IPR025495">
    <property type="entry name" value="DUF4386"/>
</dbReference>
<name>A0ABT6NH65_9FIRM</name>
<comment type="caution">
    <text evidence="2">The sequence shown here is derived from an EMBL/GenBank/DDBJ whole genome shotgun (WGS) entry which is preliminary data.</text>
</comment>
<gene>
    <name evidence="2" type="ORF">QE109_16590</name>
</gene>
<keyword evidence="3" id="KW-1185">Reference proteome</keyword>
<accession>A0ABT6NH65</accession>
<sequence length="239" mass="26810">MNTLTINQKNKKNAARIAAFALLIMTIFAGLAFGMIHSNLIVMSDPALTLENLMSQSSKFTIEILAWIVIALMDFVVAVAFFYFFKTTNPQLAKLSAALRILYTLFLSVGIYHLIQIAINLDHTVLSTDIMIHLRSFDVLWSRGLIIFGLHLIVTSLLMFQTYKIPKILSALMLIAGLCYFTVHALYWIAPSIETTTQSIENLLALPMTIGELSFGIWLLVRGSRKPFLNATERFGFNA</sequence>
<dbReference type="EMBL" id="JARYZI010000016">
    <property type="protein sequence ID" value="MDH8679778.1"/>
    <property type="molecule type" value="Genomic_DNA"/>
</dbReference>
<proteinExistence type="predicted"/>
<dbReference type="Proteomes" id="UP001158045">
    <property type="component" value="Unassembled WGS sequence"/>
</dbReference>
<protein>
    <submittedName>
        <fullName evidence="2">DUF4386 domain-containing protein</fullName>
    </submittedName>
</protein>
<dbReference type="RefSeq" id="WP_281095673.1">
    <property type="nucleotide sequence ID" value="NZ_JARYZI010000016.1"/>
</dbReference>
<reference evidence="2 3" key="1">
    <citation type="submission" date="2023-04" db="EMBL/GenBank/DDBJ databases">
        <title>Fusibacter bizertensis strain WBS, isolated from littoral bottom sediments of the Arctic seas - biochemical and genomic analysis.</title>
        <authorList>
            <person name="Brioukhanov A.L."/>
        </authorList>
    </citation>
    <scope>NUCLEOTIDE SEQUENCE [LARGE SCALE GENOMIC DNA]</scope>
    <source>
        <strain evidence="2 3">WBS</strain>
    </source>
</reference>
<feature type="transmembrane region" description="Helical" evidence="1">
    <location>
        <begin position="64"/>
        <end position="85"/>
    </location>
</feature>
<feature type="transmembrane region" description="Helical" evidence="1">
    <location>
        <begin position="20"/>
        <end position="44"/>
    </location>
</feature>
<evidence type="ECO:0000256" key="1">
    <source>
        <dbReference type="SAM" id="Phobius"/>
    </source>
</evidence>
<feature type="transmembrane region" description="Helical" evidence="1">
    <location>
        <begin position="202"/>
        <end position="221"/>
    </location>
</feature>
<evidence type="ECO:0000313" key="3">
    <source>
        <dbReference type="Proteomes" id="UP001158045"/>
    </source>
</evidence>
<keyword evidence="1" id="KW-0472">Membrane</keyword>
<evidence type="ECO:0000313" key="2">
    <source>
        <dbReference type="EMBL" id="MDH8679778.1"/>
    </source>
</evidence>
<keyword evidence="1" id="KW-0812">Transmembrane</keyword>
<dbReference type="Pfam" id="PF14329">
    <property type="entry name" value="DUF4386"/>
    <property type="match status" value="1"/>
</dbReference>
<feature type="transmembrane region" description="Helical" evidence="1">
    <location>
        <begin position="172"/>
        <end position="190"/>
    </location>
</feature>
<feature type="transmembrane region" description="Helical" evidence="1">
    <location>
        <begin position="97"/>
        <end position="119"/>
    </location>
</feature>
<keyword evidence="1" id="KW-1133">Transmembrane helix</keyword>
<organism evidence="2 3">
    <name type="scientific">Fusibacter bizertensis</name>
    <dbReference type="NCBI Taxonomy" id="1488331"/>
    <lineage>
        <taxon>Bacteria</taxon>
        <taxon>Bacillati</taxon>
        <taxon>Bacillota</taxon>
        <taxon>Clostridia</taxon>
        <taxon>Eubacteriales</taxon>
        <taxon>Eubacteriales Family XII. Incertae Sedis</taxon>
        <taxon>Fusibacter</taxon>
    </lineage>
</organism>